<keyword evidence="17" id="KW-0739">Sodium transport</keyword>
<dbReference type="PRINTS" id="PR00120">
    <property type="entry name" value="HATPASE"/>
</dbReference>
<dbReference type="GO" id="GO:0008554">
    <property type="term" value="F:P-type sodium transporter activity"/>
    <property type="evidence" value="ECO:0007669"/>
    <property type="project" value="UniProtKB-EC"/>
</dbReference>
<feature type="transmembrane region" description="Helical" evidence="23">
    <location>
        <begin position="921"/>
        <end position="940"/>
    </location>
</feature>
<keyword evidence="9" id="KW-0067">ATP-binding</keyword>
<feature type="transmembrane region" description="Helical" evidence="23">
    <location>
        <begin position="1002"/>
        <end position="1021"/>
    </location>
</feature>
<protein>
    <recommendedName>
        <fullName evidence="19">P-type Na(+) transporter</fullName>
        <ecNumber evidence="19">7.2.2.3</ecNumber>
    </recommendedName>
</protein>
<comment type="catalytic activity">
    <reaction evidence="20">
        <text>K(+)(in) + ATP + H2O = K(+)(out) + ADP + phosphate + H(+)</text>
        <dbReference type="Rhea" id="RHEA:75815"/>
        <dbReference type="ChEBI" id="CHEBI:15377"/>
        <dbReference type="ChEBI" id="CHEBI:15378"/>
        <dbReference type="ChEBI" id="CHEBI:29103"/>
        <dbReference type="ChEBI" id="CHEBI:30616"/>
        <dbReference type="ChEBI" id="CHEBI:43474"/>
        <dbReference type="ChEBI" id="CHEBI:456216"/>
    </reaction>
</comment>
<dbReference type="InterPro" id="IPR036412">
    <property type="entry name" value="HAD-like_sf"/>
</dbReference>
<evidence type="ECO:0000256" key="16">
    <source>
        <dbReference type="ARBA" id="ARBA00023136"/>
    </source>
</evidence>
<evidence type="ECO:0000256" key="13">
    <source>
        <dbReference type="ARBA" id="ARBA00022989"/>
    </source>
</evidence>
<evidence type="ECO:0000256" key="10">
    <source>
        <dbReference type="ARBA" id="ARBA00022842"/>
    </source>
</evidence>
<dbReference type="NCBIfam" id="TIGR01523">
    <property type="entry name" value="ATPase-IID_K-Na"/>
    <property type="match status" value="1"/>
</dbReference>
<evidence type="ECO:0000256" key="4">
    <source>
        <dbReference type="ARBA" id="ARBA00022475"/>
    </source>
</evidence>
<evidence type="ECO:0000256" key="11">
    <source>
        <dbReference type="ARBA" id="ARBA00022958"/>
    </source>
</evidence>
<evidence type="ECO:0000256" key="23">
    <source>
        <dbReference type="SAM" id="Phobius"/>
    </source>
</evidence>
<dbReference type="SUPFAM" id="SSF56784">
    <property type="entry name" value="HAD-like"/>
    <property type="match status" value="1"/>
</dbReference>
<dbReference type="OrthoDB" id="3352408at2759"/>
<dbReference type="Pfam" id="PF13246">
    <property type="entry name" value="Cation_ATPase"/>
    <property type="match status" value="1"/>
</dbReference>
<dbReference type="InterPro" id="IPR006068">
    <property type="entry name" value="ATPase_P-typ_cation-transptr_C"/>
</dbReference>
<dbReference type="Gene3D" id="2.70.150.10">
    <property type="entry name" value="Calcium-transporting ATPase, cytoplasmic transduction domain A"/>
    <property type="match status" value="1"/>
</dbReference>
<dbReference type="SMART" id="SM00831">
    <property type="entry name" value="Cation_ATPase_N"/>
    <property type="match status" value="1"/>
</dbReference>
<feature type="compositionally biased region" description="Polar residues" evidence="22">
    <location>
        <begin position="62"/>
        <end position="86"/>
    </location>
</feature>
<feature type="compositionally biased region" description="Polar residues" evidence="22">
    <location>
        <begin position="117"/>
        <end position="133"/>
    </location>
</feature>
<keyword evidence="11" id="KW-0630">Potassium</keyword>
<keyword evidence="7" id="KW-0479">Metal-binding</keyword>
<reference evidence="25 26" key="1">
    <citation type="submission" date="2018-03" db="EMBL/GenBank/DDBJ databases">
        <title>Genomes of Pezizomycetes fungi and the evolution of truffles.</title>
        <authorList>
            <person name="Murat C."/>
            <person name="Payen T."/>
            <person name="Noel B."/>
            <person name="Kuo A."/>
            <person name="Martin F.M."/>
        </authorList>
    </citation>
    <scope>NUCLEOTIDE SEQUENCE [LARGE SCALE GENOMIC DNA]</scope>
    <source>
        <strain evidence="25">091103-1</strain>
    </source>
</reference>
<dbReference type="PRINTS" id="PR00119">
    <property type="entry name" value="CATATPASE"/>
</dbReference>
<dbReference type="STRING" id="42249.A0A317T0I8"/>
<evidence type="ECO:0000256" key="19">
    <source>
        <dbReference type="ARBA" id="ARBA00035029"/>
    </source>
</evidence>
<feature type="domain" description="Cation-transporting P-type ATPase N-terminal" evidence="24">
    <location>
        <begin position="152"/>
        <end position="226"/>
    </location>
</feature>
<feature type="transmembrane region" description="Helical" evidence="23">
    <location>
        <begin position="231"/>
        <end position="249"/>
    </location>
</feature>
<gene>
    <name evidence="25" type="ORF">C7212DRAFT_289400</name>
</gene>
<feature type="transmembrane region" description="Helical" evidence="23">
    <location>
        <begin position="416"/>
        <end position="437"/>
    </location>
</feature>
<proteinExistence type="inferred from homology"/>
<evidence type="ECO:0000256" key="20">
    <source>
        <dbReference type="ARBA" id="ARBA00048599"/>
    </source>
</evidence>
<feature type="transmembrane region" description="Helical" evidence="23">
    <location>
        <begin position="443"/>
        <end position="469"/>
    </location>
</feature>
<evidence type="ECO:0000256" key="7">
    <source>
        <dbReference type="ARBA" id="ARBA00022723"/>
    </source>
</evidence>
<dbReference type="InterPro" id="IPR008250">
    <property type="entry name" value="ATPase_P-typ_transduc_dom_A_sf"/>
</dbReference>
<keyword evidence="3" id="KW-0813">Transport</keyword>
<evidence type="ECO:0000256" key="12">
    <source>
        <dbReference type="ARBA" id="ARBA00022967"/>
    </source>
</evidence>
<dbReference type="GO" id="GO:0006813">
    <property type="term" value="P:potassium ion transport"/>
    <property type="evidence" value="ECO:0007669"/>
    <property type="project" value="UniProtKB-KW"/>
</dbReference>
<evidence type="ECO:0000256" key="14">
    <source>
        <dbReference type="ARBA" id="ARBA00023053"/>
    </source>
</evidence>
<dbReference type="SUPFAM" id="SSF81653">
    <property type="entry name" value="Calcium ATPase, transduction domain A"/>
    <property type="match status" value="1"/>
</dbReference>
<dbReference type="FunFam" id="3.40.50.1000:FF:000001">
    <property type="entry name" value="Phospholipid-transporting ATPase IC"/>
    <property type="match status" value="1"/>
</dbReference>
<dbReference type="Pfam" id="PF00689">
    <property type="entry name" value="Cation_ATPase_C"/>
    <property type="match status" value="1"/>
</dbReference>
<accession>A0A317T0I8</accession>
<evidence type="ECO:0000313" key="25">
    <source>
        <dbReference type="EMBL" id="PWW80145.1"/>
    </source>
</evidence>
<dbReference type="Pfam" id="PF00122">
    <property type="entry name" value="E1-E2_ATPase"/>
    <property type="match status" value="1"/>
</dbReference>
<comment type="caution">
    <text evidence="25">The sequence shown here is derived from an EMBL/GenBank/DDBJ whole genome shotgun (WGS) entry which is preliminary data.</text>
</comment>
<keyword evidence="14" id="KW-0915">Sodium</keyword>
<feature type="transmembrane region" description="Helical" evidence="23">
    <location>
        <begin position="880"/>
        <end position="901"/>
    </location>
</feature>
<feature type="transmembrane region" description="Helical" evidence="23">
    <location>
        <begin position="796"/>
        <end position="818"/>
    </location>
</feature>
<evidence type="ECO:0000256" key="5">
    <source>
        <dbReference type="ARBA" id="ARBA00022538"/>
    </source>
</evidence>
<evidence type="ECO:0000256" key="21">
    <source>
        <dbReference type="ARBA" id="ARBA00049499"/>
    </source>
</evidence>
<dbReference type="FunFam" id="3.40.50.1000:FF:000047">
    <property type="entry name" value="Sodium P-type ATPase"/>
    <property type="match status" value="1"/>
</dbReference>
<dbReference type="Proteomes" id="UP000246991">
    <property type="component" value="Unassembled WGS sequence"/>
</dbReference>
<comment type="similarity">
    <text evidence="18">Belongs to the cation transport ATPase (P-type) (TC 3.A.3) family. Type IID subfamily.</text>
</comment>
<dbReference type="Gene3D" id="1.20.1110.10">
    <property type="entry name" value="Calcium-transporting ATPase, transmembrane domain"/>
    <property type="match status" value="2"/>
</dbReference>
<feature type="region of interest" description="Disordered" evidence="22">
    <location>
        <begin position="1"/>
        <end position="86"/>
    </location>
</feature>
<dbReference type="EC" id="7.2.2.3" evidence="19"/>
<evidence type="ECO:0000256" key="18">
    <source>
        <dbReference type="ARBA" id="ARBA00035017"/>
    </source>
</evidence>
<dbReference type="InterPro" id="IPR018303">
    <property type="entry name" value="ATPase_P-typ_P_site"/>
</dbReference>
<keyword evidence="4" id="KW-1003">Cell membrane</keyword>
<keyword evidence="13 23" id="KW-1133">Transmembrane helix</keyword>
<dbReference type="InterPro" id="IPR059000">
    <property type="entry name" value="ATPase_P-type_domA"/>
</dbReference>
<evidence type="ECO:0000256" key="3">
    <source>
        <dbReference type="ARBA" id="ARBA00022448"/>
    </source>
</evidence>
<evidence type="ECO:0000313" key="26">
    <source>
        <dbReference type="Proteomes" id="UP000246991"/>
    </source>
</evidence>
<feature type="transmembrane region" description="Helical" evidence="23">
    <location>
        <begin position="833"/>
        <end position="850"/>
    </location>
</feature>
<comment type="cofactor">
    <cofactor evidence="1">
        <name>Mg(2+)</name>
        <dbReference type="ChEBI" id="CHEBI:18420"/>
    </cofactor>
</comment>
<evidence type="ECO:0000256" key="22">
    <source>
        <dbReference type="SAM" id="MobiDB-lite"/>
    </source>
</evidence>
<comment type="subcellular location">
    <subcellularLocation>
        <location evidence="2">Cell membrane</location>
        <topology evidence="2">Multi-pass membrane protein</topology>
    </subcellularLocation>
</comment>
<evidence type="ECO:0000259" key="24">
    <source>
        <dbReference type="SMART" id="SM00831"/>
    </source>
</evidence>
<dbReference type="InterPro" id="IPR004014">
    <property type="entry name" value="ATPase_P-typ_cation-transptr_N"/>
</dbReference>
<dbReference type="GO" id="GO:0046872">
    <property type="term" value="F:metal ion binding"/>
    <property type="evidence" value="ECO:0007669"/>
    <property type="project" value="UniProtKB-KW"/>
</dbReference>
<dbReference type="InterPro" id="IPR006414">
    <property type="entry name" value="P-type_ATPase_IID"/>
</dbReference>
<dbReference type="InterPro" id="IPR023214">
    <property type="entry name" value="HAD_sf"/>
</dbReference>
<evidence type="ECO:0000256" key="2">
    <source>
        <dbReference type="ARBA" id="ARBA00004651"/>
    </source>
</evidence>
<comment type="catalytic activity">
    <reaction evidence="21">
        <text>Na(+)(in) + ATP + H2O = Na(+)(out) + ADP + phosphate + H(+)</text>
        <dbReference type="Rhea" id="RHEA:14633"/>
        <dbReference type="ChEBI" id="CHEBI:15377"/>
        <dbReference type="ChEBI" id="CHEBI:15378"/>
        <dbReference type="ChEBI" id="CHEBI:29101"/>
        <dbReference type="ChEBI" id="CHEBI:30616"/>
        <dbReference type="ChEBI" id="CHEBI:43474"/>
        <dbReference type="ChEBI" id="CHEBI:456216"/>
        <dbReference type="EC" id="7.2.2.3"/>
    </reaction>
    <physiologicalReaction direction="left-to-right" evidence="21">
        <dbReference type="Rhea" id="RHEA:14634"/>
    </physiologicalReaction>
</comment>
<feature type="region of interest" description="Disordered" evidence="22">
    <location>
        <begin position="105"/>
        <end position="133"/>
    </location>
</feature>
<dbReference type="GO" id="GO:0005886">
    <property type="term" value="C:plasma membrane"/>
    <property type="evidence" value="ECO:0007669"/>
    <property type="project" value="UniProtKB-SubCell"/>
</dbReference>
<evidence type="ECO:0000256" key="15">
    <source>
        <dbReference type="ARBA" id="ARBA00023065"/>
    </source>
</evidence>
<keyword evidence="16 23" id="KW-0472">Membrane</keyword>
<organism evidence="25 26">
    <name type="scientific">Tuber magnatum</name>
    <name type="common">white Piedmont truffle</name>
    <dbReference type="NCBI Taxonomy" id="42249"/>
    <lineage>
        <taxon>Eukaryota</taxon>
        <taxon>Fungi</taxon>
        <taxon>Dikarya</taxon>
        <taxon>Ascomycota</taxon>
        <taxon>Pezizomycotina</taxon>
        <taxon>Pezizomycetes</taxon>
        <taxon>Pezizales</taxon>
        <taxon>Tuberaceae</taxon>
        <taxon>Tuber</taxon>
    </lineage>
</organism>
<keyword evidence="5" id="KW-0633">Potassium transport</keyword>
<feature type="transmembrane region" description="Helical" evidence="23">
    <location>
        <begin position="972"/>
        <end position="990"/>
    </location>
</feature>
<sequence>MVNPNSLSALPPSTSPTALQHGSGVTHSVAAEEGCDDPPPIFSPPVGNAAGGVPSHHPDTGPANNGQDSISSSGPYLTTRSEPGYPQITTTESFQVSRVYDYGSPPIGSGGIPSPPAATQSPVYDNTRSGHSSTTAVDTLGGDESTLADGAAPHAATPYALASLYCVDMSSGLTTKEAAERLSRDGPNKLTDAGGITWWSVLVRQVSNSLTLVLVIAMAASYGMFDFIEGSVISAVILLNIVIGFAQDYRAEQTMQSLHSLSAPIATVIRNNGRIEKVKAEEIVAGDIVRVSVGDVVPADLRLFEGMNFETNEALLTGESLPITKTPLLTLSHADYSLGDRTNMAYSSSTVTKGRAIGIAVATGMNSEVGRIAELLRGKKQEGGSFVARTWGKVKRTMKNVLGLVGTPLQVKLSKFALLLFGLAILLAIIVFSANKWKINDEVLIYGICVAVAVIPESLIAVLTITMAVGTKTMAKGHVIVRKMQALEAVGGVTNICSDKTGTLTQGKMIARKALIPGLGDVPSVIDTGNWDLLAEHPFDSTVKCMTVVYKNIHTNTVEAFMKGAGEVVIPNLNISGEEKEAILNRVERLAGEGLRVLCVAQKTLPSDEKSDTDNRAAVESQMNFLGLVGLYDPPRLETFEAVRKCKVAGVKVHMLTGDHIRTATAIAHEVGIISPAMPASQAATMVMTASQFDALSEDEIDNMEALPLVIARCSPTTKVRMVEALHRRGAFCVMTGDGVNDSPALKRADVGIAMGLSGSDVAKDASDLVLTDDNFASIVRAVEEGRRLFDNIQKFIMHLLISNISQVVLLLIGLAFADRNGVSVFPLSPLEILWVNMITSSFLALGLGLEEAQPDIMLRPPHDLRQGVFTWEVIIDKMIYGVTMGTLCLISFVIVVYGHGGGDLGHDCNHAYNDSCGNVFRARATVFAVLSFLLLLTAWEVKHFSRSLFNLDPTRHKGPLSIFHTLWYNQFLFWAVFAGFAITFPVIYIPTFNTVVFKHMAITWEWGVVLGCSAAYLIIVESWKGIKRWRGIGSGVFAGRTDMQLENGLEVVSGVTSGRTSRSGTIVEAEERKN</sequence>
<dbReference type="FunFam" id="1.20.1110.10:FF:000015">
    <property type="entry name" value="Sodium ion P-type ATPase"/>
    <property type="match status" value="1"/>
</dbReference>
<keyword evidence="10" id="KW-0460">Magnesium</keyword>
<evidence type="ECO:0000256" key="8">
    <source>
        <dbReference type="ARBA" id="ARBA00022741"/>
    </source>
</evidence>
<name>A0A317T0I8_9PEZI</name>
<dbReference type="InterPro" id="IPR001757">
    <property type="entry name" value="P_typ_ATPase"/>
</dbReference>
<dbReference type="Gene3D" id="3.40.1110.10">
    <property type="entry name" value="Calcium-transporting ATPase, cytoplasmic domain N"/>
    <property type="match status" value="1"/>
</dbReference>
<feature type="compositionally biased region" description="Low complexity" evidence="22">
    <location>
        <begin position="1"/>
        <end position="18"/>
    </location>
</feature>
<dbReference type="SUPFAM" id="SSF81665">
    <property type="entry name" value="Calcium ATPase, transmembrane domain M"/>
    <property type="match status" value="1"/>
</dbReference>
<dbReference type="GO" id="GO:0005524">
    <property type="term" value="F:ATP binding"/>
    <property type="evidence" value="ECO:0007669"/>
    <property type="project" value="UniProtKB-KW"/>
</dbReference>
<dbReference type="EMBL" id="PYWC01000004">
    <property type="protein sequence ID" value="PWW80145.1"/>
    <property type="molecule type" value="Genomic_DNA"/>
</dbReference>
<keyword evidence="26" id="KW-1185">Reference proteome</keyword>
<keyword evidence="12" id="KW-1278">Translocase</keyword>
<dbReference type="PROSITE" id="PS00154">
    <property type="entry name" value="ATPASE_E1_E2"/>
    <property type="match status" value="1"/>
</dbReference>
<keyword evidence="6 23" id="KW-0812">Transmembrane</keyword>
<dbReference type="PANTHER" id="PTHR42861">
    <property type="entry name" value="CALCIUM-TRANSPORTING ATPASE"/>
    <property type="match status" value="1"/>
</dbReference>
<keyword evidence="8" id="KW-0547">Nucleotide-binding</keyword>
<dbReference type="InterPro" id="IPR023298">
    <property type="entry name" value="ATPase_P-typ_TM_dom_sf"/>
</dbReference>
<evidence type="ECO:0000256" key="6">
    <source>
        <dbReference type="ARBA" id="ARBA00022692"/>
    </source>
</evidence>
<dbReference type="GO" id="GO:0016887">
    <property type="term" value="F:ATP hydrolysis activity"/>
    <property type="evidence" value="ECO:0007669"/>
    <property type="project" value="InterPro"/>
</dbReference>
<dbReference type="Gene3D" id="3.40.50.1000">
    <property type="entry name" value="HAD superfamily/HAD-like"/>
    <property type="match status" value="1"/>
</dbReference>
<dbReference type="NCBIfam" id="TIGR01494">
    <property type="entry name" value="ATPase_P-type"/>
    <property type="match status" value="3"/>
</dbReference>
<evidence type="ECO:0000256" key="17">
    <source>
        <dbReference type="ARBA" id="ARBA00023201"/>
    </source>
</evidence>
<dbReference type="AlphaFoldDB" id="A0A317T0I8"/>
<evidence type="ECO:0000256" key="9">
    <source>
        <dbReference type="ARBA" id="ARBA00022840"/>
    </source>
</evidence>
<evidence type="ECO:0000256" key="1">
    <source>
        <dbReference type="ARBA" id="ARBA00001946"/>
    </source>
</evidence>
<dbReference type="InterPro" id="IPR023299">
    <property type="entry name" value="ATPase_P-typ_cyto_dom_N"/>
</dbReference>
<keyword evidence="15" id="KW-0406">Ion transport</keyword>
<dbReference type="Pfam" id="PF00690">
    <property type="entry name" value="Cation_ATPase_N"/>
    <property type="match status" value="1"/>
</dbReference>